<sequence>MARKRRLQQRVKEVGAEVEASIRQDAEEQKLQFVASDELFQIDTKGGRLTKKQKLQHKDPVVKSHKFVAEKANKFEVEAVKKLQRQQNETKVAKRTAKAASSAGMLWGSDGTAVDDNKAKQLDEYVAPAVVKKVAQLKRVASTKHKVKKVEVPVPGQSYNPDFETHQDVLAAAVAQELERQAKMKEQLKPLAAGLSEETKQYINSDSDDDDENDDDDDTDVAGLKKKQREKLTQSQRNKRARHKQMEMEHKAKRGEKALVKQINTASHILQKIIKDEKQSEKKQELKKVMAEQKLEEEPLVKVSGKMMKIERPTPVSLTDELTGSLRTLRPKGNPLLDRFDSLHKRNMIEVNNKRARSKGKIKIIEVKK</sequence>
<evidence type="ECO:0000256" key="5">
    <source>
        <dbReference type="ARBA" id="ARBA00022517"/>
    </source>
</evidence>
<evidence type="ECO:0000313" key="9">
    <source>
        <dbReference type="Proteomes" id="UP000794436"/>
    </source>
</evidence>
<dbReference type="PANTHER" id="PTHR14211">
    <property type="entry name" value="GLIOMA SUPPRESSOR CANDIDATE REGION GENE 2"/>
    <property type="match status" value="1"/>
</dbReference>
<evidence type="ECO:0000313" key="8">
    <source>
        <dbReference type="EMBL" id="TMW63312.1"/>
    </source>
</evidence>
<keyword evidence="6" id="KW-0539">Nucleus</keyword>
<name>A0A8K1CJF0_PYTOL</name>
<feature type="region of interest" description="Disordered" evidence="7">
    <location>
        <begin position="188"/>
        <end position="258"/>
    </location>
</feature>
<dbReference type="PANTHER" id="PTHR14211:SF7">
    <property type="entry name" value="RIBOSOME BIOGENESIS PROTEIN NOP53"/>
    <property type="match status" value="1"/>
</dbReference>
<reference evidence="8" key="1">
    <citation type="submission" date="2019-03" db="EMBL/GenBank/DDBJ databases">
        <title>Long read genome sequence of the mycoparasitic Pythium oligandrum ATCC 38472 isolated from sugarbeet rhizosphere.</title>
        <authorList>
            <person name="Gaulin E."/>
        </authorList>
    </citation>
    <scope>NUCLEOTIDE SEQUENCE</scope>
    <source>
        <strain evidence="8">ATCC 38472_TT</strain>
    </source>
</reference>
<dbReference type="EMBL" id="SPLM01000072">
    <property type="protein sequence ID" value="TMW63312.1"/>
    <property type="molecule type" value="Genomic_DNA"/>
</dbReference>
<evidence type="ECO:0000256" key="6">
    <source>
        <dbReference type="ARBA" id="ARBA00023242"/>
    </source>
</evidence>
<dbReference type="OrthoDB" id="5072at2759"/>
<comment type="subcellular location">
    <subcellularLocation>
        <location evidence="1">Nucleus</location>
        <location evidence="1">Nucleolus</location>
    </subcellularLocation>
    <subcellularLocation>
        <location evidence="2">Nucleus</location>
        <location evidence="2">Nucleoplasm</location>
    </subcellularLocation>
</comment>
<feature type="compositionally biased region" description="Basic and acidic residues" evidence="7">
    <location>
        <begin position="244"/>
        <end position="258"/>
    </location>
</feature>
<comment type="caution">
    <text evidence="8">The sequence shown here is derived from an EMBL/GenBank/DDBJ whole genome shotgun (WGS) entry which is preliminary data.</text>
</comment>
<dbReference type="InterPro" id="IPR011687">
    <property type="entry name" value="Nop53/GLTSCR2"/>
</dbReference>
<dbReference type="PIRSF" id="PIRSF017302">
    <property type="entry name" value="Gltscr2"/>
    <property type="match status" value="1"/>
</dbReference>
<dbReference type="GO" id="GO:0005654">
    <property type="term" value="C:nucleoplasm"/>
    <property type="evidence" value="ECO:0007669"/>
    <property type="project" value="UniProtKB-SubCell"/>
</dbReference>
<evidence type="ECO:0000256" key="2">
    <source>
        <dbReference type="ARBA" id="ARBA00004642"/>
    </source>
</evidence>
<dbReference type="AlphaFoldDB" id="A0A8K1CJF0"/>
<feature type="compositionally biased region" description="Acidic residues" evidence="7">
    <location>
        <begin position="206"/>
        <end position="220"/>
    </location>
</feature>
<keyword evidence="9" id="KW-1185">Reference proteome</keyword>
<gene>
    <name evidence="8" type="ORF">Poli38472_002253</name>
</gene>
<dbReference type="Pfam" id="PF07767">
    <property type="entry name" value="Nop53"/>
    <property type="match status" value="1"/>
</dbReference>
<dbReference type="GO" id="GO:0006364">
    <property type="term" value="P:rRNA processing"/>
    <property type="evidence" value="ECO:0007669"/>
    <property type="project" value="TreeGrafter"/>
</dbReference>
<feature type="region of interest" description="Disordered" evidence="7">
    <location>
        <begin position="86"/>
        <end position="112"/>
    </location>
</feature>
<dbReference type="GO" id="GO:0008097">
    <property type="term" value="F:5S rRNA binding"/>
    <property type="evidence" value="ECO:0007669"/>
    <property type="project" value="TreeGrafter"/>
</dbReference>
<evidence type="ECO:0000256" key="1">
    <source>
        <dbReference type="ARBA" id="ARBA00004604"/>
    </source>
</evidence>
<evidence type="ECO:0000256" key="4">
    <source>
        <dbReference type="ARBA" id="ARBA00018339"/>
    </source>
</evidence>
<organism evidence="8 9">
    <name type="scientific">Pythium oligandrum</name>
    <name type="common">Mycoparasitic fungus</name>
    <dbReference type="NCBI Taxonomy" id="41045"/>
    <lineage>
        <taxon>Eukaryota</taxon>
        <taxon>Sar</taxon>
        <taxon>Stramenopiles</taxon>
        <taxon>Oomycota</taxon>
        <taxon>Peronosporomycetes</taxon>
        <taxon>Pythiales</taxon>
        <taxon>Pythiaceae</taxon>
        <taxon>Pythium</taxon>
    </lineage>
</organism>
<dbReference type="Proteomes" id="UP000794436">
    <property type="component" value="Unassembled WGS sequence"/>
</dbReference>
<protein>
    <recommendedName>
        <fullName evidence="4">Ribosome biogenesis protein NOP53</fullName>
    </recommendedName>
</protein>
<proteinExistence type="inferred from homology"/>
<accession>A0A8K1CJF0</accession>
<comment type="similarity">
    <text evidence="3">Belongs to the NOP53 family.</text>
</comment>
<keyword evidence="5" id="KW-0690">Ribosome biogenesis</keyword>
<evidence type="ECO:0000256" key="7">
    <source>
        <dbReference type="SAM" id="MobiDB-lite"/>
    </source>
</evidence>
<evidence type="ECO:0000256" key="3">
    <source>
        <dbReference type="ARBA" id="ARBA00008838"/>
    </source>
</evidence>
<dbReference type="GO" id="GO:0005730">
    <property type="term" value="C:nucleolus"/>
    <property type="evidence" value="ECO:0007669"/>
    <property type="project" value="UniProtKB-SubCell"/>
</dbReference>
<dbReference type="GO" id="GO:0000027">
    <property type="term" value="P:ribosomal large subunit assembly"/>
    <property type="evidence" value="ECO:0007669"/>
    <property type="project" value="TreeGrafter"/>
</dbReference>